<gene>
    <name evidence="1" type="ORF">SAMN04488098_102612</name>
</gene>
<dbReference type="SUPFAM" id="SSF56784">
    <property type="entry name" value="HAD-like"/>
    <property type="match status" value="1"/>
</dbReference>
<dbReference type="PROSITE" id="PS01228">
    <property type="entry name" value="COF_1"/>
    <property type="match status" value="1"/>
</dbReference>
<dbReference type="PANTHER" id="PTHR10000:SF25">
    <property type="entry name" value="PHOSPHATASE YKRA-RELATED"/>
    <property type="match status" value="1"/>
</dbReference>
<dbReference type="SFLD" id="SFLDG01140">
    <property type="entry name" value="C2.B:_Phosphomannomutase_and_P"/>
    <property type="match status" value="1"/>
</dbReference>
<dbReference type="NCBIfam" id="TIGR00099">
    <property type="entry name" value="Cof-subfamily"/>
    <property type="match status" value="1"/>
</dbReference>
<dbReference type="InterPro" id="IPR023214">
    <property type="entry name" value="HAD_sf"/>
</dbReference>
<proteinExistence type="predicted"/>
<dbReference type="InterPro" id="IPR000150">
    <property type="entry name" value="Cof"/>
</dbReference>
<dbReference type="GO" id="GO:0000287">
    <property type="term" value="F:magnesium ion binding"/>
    <property type="evidence" value="ECO:0007669"/>
    <property type="project" value="TreeGrafter"/>
</dbReference>
<evidence type="ECO:0008006" key="3">
    <source>
        <dbReference type="Google" id="ProtNLM"/>
    </source>
</evidence>
<dbReference type="STRING" id="426701.SAMN04488098_102612"/>
<dbReference type="SFLD" id="SFLDS00003">
    <property type="entry name" value="Haloacid_Dehalogenase"/>
    <property type="match status" value="1"/>
</dbReference>
<name>A0A1G9BBC0_9LACT</name>
<dbReference type="Proteomes" id="UP000199433">
    <property type="component" value="Unassembled WGS sequence"/>
</dbReference>
<dbReference type="InterPro" id="IPR036412">
    <property type="entry name" value="HAD-like_sf"/>
</dbReference>
<accession>A0A1G9BBC0</accession>
<dbReference type="GO" id="GO:0016791">
    <property type="term" value="F:phosphatase activity"/>
    <property type="evidence" value="ECO:0007669"/>
    <property type="project" value="TreeGrafter"/>
</dbReference>
<evidence type="ECO:0000313" key="1">
    <source>
        <dbReference type="EMBL" id="SDK36866.1"/>
    </source>
</evidence>
<sequence length="259" mass="29192">MKPTALVFFDLDGTLLNEESLVDEDVKEALVQLKDKGAVPFIATGRSPIEIQHVLKETVIDSFITLNGQYIQYKGKEVFRNVIPQSLVNRLKKMTSDKNLSLSLYSADKIRATRYSETLKQAYNFIHEEPPAIDEAFDEKEEILMMLVLNEDQSLDQEFVEGFPELSFYRNTPFSMDTITKGHNKAKGIDALLESIKMHDIPLYAFGDGANDKEMLRRADYSVAMANGLDDVKAVADYVTSSNKDGGIVEGLKFYNLID</sequence>
<evidence type="ECO:0000313" key="2">
    <source>
        <dbReference type="Proteomes" id="UP000199433"/>
    </source>
</evidence>
<dbReference type="PANTHER" id="PTHR10000">
    <property type="entry name" value="PHOSPHOSERINE PHOSPHATASE"/>
    <property type="match status" value="1"/>
</dbReference>
<dbReference type="InterPro" id="IPR006379">
    <property type="entry name" value="HAD-SF_hydro_IIB"/>
</dbReference>
<dbReference type="Gene3D" id="3.30.1240.10">
    <property type="match status" value="1"/>
</dbReference>
<dbReference type="AlphaFoldDB" id="A0A1G9BBC0"/>
<reference evidence="2" key="1">
    <citation type="submission" date="2016-10" db="EMBL/GenBank/DDBJ databases">
        <authorList>
            <person name="Varghese N."/>
            <person name="Submissions S."/>
        </authorList>
    </citation>
    <scope>NUCLEOTIDE SEQUENCE [LARGE SCALE GENOMIC DNA]</scope>
    <source>
        <strain evidence="2">DSM 19181</strain>
    </source>
</reference>
<dbReference type="PROSITE" id="PS01229">
    <property type="entry name" value="COF_2"/>
    <property type="match status" value="1"/>
</dbReference>
<dbReference type="EMBL" id="FNFK01000026">
    <property type="protein sequence ID" value="SDK36866.1"/>
    <property type="molecule type" value="Genomic_DNA"/>
</dbReference>
<dbReference type="GO" id="GO:0005829">
    <property type="term" value="C:cytosol"/>
    <property type="evidence" value="ECO:0007669"/>
    <property type="project" value="TreeGrafter"/>
</dbReference>
<protein>
    <recommendedName>
        <fullName evidence="3">Cof subfamily of IIB subfamily of haloacid dehalogenase superfamily/HAD-superfamily hydrolase, subfamily IIB</fullName>
    </recommendedName>
</protein>
<dbReference type="Gene3D" id="3.40.50.1000">
    <property type="entry name" value="HAD superfamily/HAD-like"/>
    <property type="match status" value="1"/>
</dbReference>
<dbReference type="NCBIfam" id="TIGR01484">
    <property type="entry name" value="HAD-SF-IIB"/>
    <property type="match status" value="1"/>
</dbReference>
<dbReference type="Pfam" id="PF08282">
    <property type="entry name" value="Hydrolase_3"/>
    <property type="match status" value="1"/>
</dbReference>
<dbReference type="OrthoDB" id="9810101at2"/>
<keyword evidence="2" id="KW-1185">Reference proteome</keyword>
<organism evidence="1 2">
    <name type="scientific">Alkalibacterium thalassium</name>
    <dbReference type="NCBI Taxonomy" id="426701"/>
    <lineage>
        <taxon>Bacteria</taxon>
        <taxon>Bacillati</taxon>
        <taxon>Bacillota</taxon>
        <taxon>Bacilli</taxon>
        <taxon>Lactobacillales</taxon>
        <taxon>Carnobacteriaceae</taxon>
        <taxon>Alkalibacterium</taxon>
    </lineage>
</organism>